<name>R8B6J5_9GAMM</name>
<sequence>MSDLALYQYALIALIFVWSGFVRSGLGFGGAVLSLPFLLLVLDEPLVFLPIISVHLLFFSSLTIWMNNRKSGRKKRGSDDGVAAEGTVDWRYLWKILGIMIVPKLIGVVGLITMPAHILSAIIFTIVGLYSVSYILNKPFRSGSRTVDTVFLMAGGYISGTSLIGAPLIIAVAAQHLPKEKLRDTLFALWFILVTIKMAAFVYAGVDLQLIHHLWLLPAAAVGHVIGLKVHNRMLRAETPVFFRALGTVLLVVSTLGMVSVLL</sequence>
<reference evidence="9 10" key="1">
    <citation type="journal article" date="2013" name="Genome Announc.">
        <title>Draft Genome Sequence of the Moderately Halophilic Bacterium Marinobacter lipolyticus Strain SM19.</title>
        <authorList>
            <person name="Papke R.T."/>
            <person name="de la Haba R.R."/>
            <person name="Infante-Dominguez C."/>
            <person name="Perez D."/>
            <person name="Sanchez-Porro C."/>
            <person name="Lapierre P."/>
            <person name="Ventosa A."/>
        </authorList>
    </citation>
    <scope>NUCLEOTIDE SEQUENCE [LARGE SCALE GENOMIC DNA]</scope>
    <source>
        <strain evidence="9 10">SM19</strain>
    </source>
</reference>
<comment type="similarity">
    <text evidence="2 8">Belongs to the 4-toluene sulfonate uptake permease (TSUP) (TC 2.A.102) family.</text>
</comment>
<comment type="subcellular location">
    <subcellularLocation>
        <location evidence="1 8">Cell membrane</location>
        <topology evidence="1 8">Multi-pass membrane protein</topology>
    </subcellularLocation>
</comment>
<dbReference type="PANTHER" id="PTHR30269">
    <property type="entry name" value="TRANSMEMBRANE PROTEIN YFCA"/>
    <property type="match status" value="1"/>
</dbReference>
<evidence type="ECO:0000256" key="7">
    <source>
        <dbReference type="ARBA" id="ARBA00023136"/>
    </source>
</evidence>
<evidence type="ECO:0000256" key="8">
    <source>
        <dbReference type="RuleBase" id="RU363041"/>
    </source>
</evidence>
<evidence type="ECO:0000256" key="4">
    <source>
        <dbReference type="ARBA" id="ARBA00022475"/>
    </source>
</evidence>
<feature type="transmembrane region" description="Helical" evidence="8">
    <location>
        <begin position="12"/>
        <end position="40"/>
    </location>
</feature>
<dbReference type="GO" id="GO:0005886">
    <property type="term" value="C:plasma membrane"/>
    <property type="evidence" value="ECO:0007669"/>
    <property type="project" value="UniProtKB-SubCell"/>
</dbReference>
<keyword evidence="6 8" id="KW-1133">Transmembrane helix</keyword>
<comment type="caution">
    <text evidence="9">The sequence shown here is derived from an EMBL/GenBank/DDBJ whole genome shotgun (WGS) entry which is preliminary data.</text>
</comment>
<evidence type="ECO:0000313" key="10">
    <source>
        <dbReference type="Proteomes" id="UP000016540"/>
    </source>
</evidence>
<organism evidence="9 10">
    <name type="scientific">Marinobacter lipolyticus SM19</name>
    <dbReference type="NCBI Taxonomy" id="1318628"/>
    <lineage>
        <taxon>Bacteria</taxon>
        <taxon>Pseudomonadati</taxon>
        <taxon>Pseudomonadota</taxon>
        <taxon>Gammaproteobacteria</taxon>
        <taxon>Pseudomonadales</taxon>
        <taxon>Marinobacteraceae</taxon>
        <taxon>Marinobacter</taxon>
    </lineage>
</organism>
<dbReference type="InterPro" id="IPR002781">
    <property type="entry name" value="TM_pro_TauE-like"/>
</dbReference>
<keyword evidence="3" id="KW-0813">Transport</keyword>
<evidence type="ECO:0000313" key="9">
    <source>
        <dbReference type="EMBL" id="EON94119.1"/>
    </source>
</evidence>
<dbReference type="Proteomes" id="UP000016540">
    <property type="component" value="Unassembled WGS sequence"/>
</dbReference>
<evidence type="ECO:0000256" key="6">
    <source>
        <dbReference type="ARBA" id="ARBA00022989"/>
    </source>
</evidence>
<dbReference type="STRING" id="1318628.MARLIPOL_00150"/>
<dbReference type="AlphaFoldDB" id="R8B6J5"/>
<keyword evidence="7 8" id="KW-0472">Membrane</keyword>
<keyword evidence="10" id="KW-1185">Reference proteome</keyword>
<evidence type="ECO:0000256" key="2">
    <source>
        <dbReference type="ARBA" id="ARBA00009142"/>
    </source>
</evidence>
<evidence type="ECO:0000256" key="5">
    <source>
        <dbReference type="ARBA" id="ARBA00022692"/>
    </source>
</evidence>
<evidence type="ECO:0000256" key="3">
    <source>
        <dbReference type="ARBA" id="ARBA00022448"/>
    </source>
</evidence>
<keyword evidence="4 8" id="KW-1003">Cell membrane</keyword>
<dbReference type="RefSeq" id="WP_012136016.1">
    <property type="nucleotide sequence ID" value="NZ_KE007306.1"/>
</dbReference>
<feature type="transmembrane region" description="Helical" evidence="8">
    <location>
        <begin position="186"/>
        <end position="204"/>
    </location>
</feature>
<feature type="transmembrane region" description="Helical" evidence="8">
    <location>
        <begin position="150"/>
        <end position="174"/>
    </location>
</feature>
<dbReference type="PANTHER" id="PTHR30269:SF37">
    <property type="entry name" value="MEMBRANE TRANSPORTER PROTEIN"/>
    <property type="match status" value="1"/>
</dbReference>
<dbReference type="InterPro" id="IPR052017">
    <property type="entry name" value="TSUP"/>
</dbReference>
<dbReference type="PATRIC" id="fig|1318628.3.peg.32"/>
<feature type="transmembrane region" description="Helical" evidence="8">
    <location>
        <begin position="105"/>
        <end position="130"/>
    </location>
</feature>
<protein>
    <recommendedName>
        <fullName evidence="8">Probable membrane transporter protein</fullName>
    </recommendedName>
</protein>
<dbReference type="EMBL" id="ASAD01000001">
    <property type="protein sequence ID" value="EON94119.1"/>
    <property type="molecule type" value="Genomic_DNA"/>
</dbReference>
<keyword evidence="5 8" id="KW-0812">Transmembrane</keyword>
<proteinExistence type="inferred from homology"/>
<accession>R8B6J5</accession>
<dbReference type="HOGENOM" id="CLU_1077245_0_0_6"/>
<evidence type="ECO:0000256" key="1">
    <source>
        <dbReference type="ARBA" id="ARBA00004651"/>
    </source>
</evidence>
<dbReference type="Pfam" id="PF01925">
    <property type="entry name" value="TauE"/>
    <property type="match status" value="1"/>
</dbReference>
<dbReference type="eggNOG" id="COG0730">
    <property type="taxonomic scope" value="Bacteria"/>
</dbReference>
<feature type="transmembrane region" description="Helical" evidence="8">
    <location>
        <begin position="242"/>
        <end position="262"/>
    </location>
</feature>
<dbReference type="OrthoDB" id="9783137at2"/>
<gene>
    <name evidence="9" type="ORF">MARLIPOL_00150</name>
</gene>
<feature type="transmembrane region" description="Helical" evidence="8">
    <location>
        <begin position="46"/>
        <end position="66"/>
    </location>
</feature>
<feature type="transmembrane region" description="Helical" evidence="8">
    <location>
        <begin position="210"/>
        <end position="230"/>
    </location>
</feature>